<evidence type="ECO:0000313" key="2">
    <source>
        <dbReference type="Proteomes" id="UP001162483"/>
    </source>
</evidence>
<dbReference type="Proteomes" id="UP001162483">
    <property type="component" value="Unassembled WGS sequence"/>
</dbReference>
<feature type="non-terminal residue" evidence="1">
    <location>
        <position position="1"/>
    </location>
</feature>
<accession>A0ABN9E644</accession>
<protein>
    <submittedName>
        <fullName evidence="1">Uncharacterized protein</fullName>
    </submittedName>
</protein>
<sequence>TPGPRAVLEWSVRPCILHQIYYSIGISSTVNFNQQTKIYTYIRYSEHHISHIWQLMFRNTY</sequence>
<comment type="caution">
    <text evidence="1">The sequence shown here is derived from an EMBL/GenBank/DDBJ whole genome shotgun (WGS) entry which is preliminary data.</text>
</comment>
<evidence type="ECO:0000313" key="1">
    <source>
        <dbReference type="EMBL" id="CAI9579096.1"/>
    </source>
</evidence>
<reference evidence="1" key="1">
    <citation type="submission" date="2023-05" db="EMBL/GenBank/DDBJ databases">
        <authorList>
            <person name="Stuckert A."/>
        </authorList>
    </citation>
    <scope>NUCLEOTIDE SEQUENCE</scope>
</reference>
<keyword evidence="2" id="KW-1185">Reference proteome</keyword>
<gene>
    <name evidence="1" type="ORF">SPARVUS_LOCUS9028682</name>
</gene>
<dbReference type="EMBL" id="CATNWA010015064">
    <property type="protein sequence ID" value="CAI9579096.1"/>
    <property type="molecule type" value="Genomic_DNA"/>
</dbReference>
<organism evidence="1 2">
    <name type="scientific">Staurois parvus</name>
    <dbReference type="NCBI Taxonomy" id="386267"/>
    <lineage>
        <taxon>Eukaryota</taxon>
        <taxon>Metazoa</taxon>
        <taxon>Chordata</taxon>
        <taxon>Craniata</taxon>
        <taxon>Vertebrata</taxon>
        <taxon>Euteleostomi</taxon>
        <taxon>Amphibia</taxon>
        <taxon>Batrachia</taxon>
        <taxon>Anura</taxon>
        <taxon>Neobatrachia</taxon>
        <taxon>Ranoidea</taxon>
        <taxon>Ranidae</taxon>
        <taxon>Staurois</taxon>
    </lineage>
</organism>
<name>A0ABN9E644_9NEOB</name>
<proteinExistence type="predicted"/>